<sequence length="81" mass="9071">MVAPYSCSNVEYPSPNRKNTGTTESGLLTNHKPEPHVRRPPSESTTPATPLIIYCTSSMSFSGWLLIFLACYWNSERHRVG</sequence>
<feature type="region of interest" description="Disordered" evidence="1">
    <location>
        <begin position="1"/>
        <end position="47"/>
    </location>
</feature>
<dbReference type="AlphaFoldDB" id="A0A5K3ERM2"/>
<keyword evidence="2" id="KW-0472">Membrane</keyword>
<reference evidence="3" key="1">
    <citation type="submission" date="2019-11" db="UniProtKB">
        <authorList>
            <consortium name="WormBaseParasite"/>
        </authorList>
    </citation>
    <scope>IDENTIFICATION</scope>
</reference>
<keyword evidence="2" id="KW-0812">Transmembrane</keyword>
<feature type="compositionally biased region" description="Polar residues" evidence="1">
    <location>
        <begin position="1"/>
        <end position="28"/>
    </location>
</feature>
<organism evidence="3">
    <name type="scientific">Mesocestoides corti</name>
    <name type="common">Flatworm</name>
    <dbReference type="NCBI Taxonomy" id="53468"/>
    <lineage>
        <taxon>Eukaryota</taxon>
        <taxon>Metazoa</taxon>
        <taxon>Spiralia</taxon>
        <taxon>Lophotrochozoa</taxon>
        <taxon>Platyhelminthes</taxon>
        <taxon>Cestoda</taxon>
        <taxon>Eucestoda</taxon>
        <taxon>Cyclophyllidea</taxon>
        <taxon>Mesocestoididae</taxon>
        <taxon>Mesocestoides</taxon>
    </lineage>
</organism>
<protein>
    <submittedName>
        <fullName evidence="3">Uncharacterized protein</fullName>
    </submittedName>
</protein>
<accession>A0A5K3ERM2</accession>
<evidence type="ECO:0000256" key="2">
    <source>
        <dbReference type="SAM" id="Phobius"/>
    </source>
</evidence>
<dbReference type="WBParaSite" id="MCU_002542-RA">
    <property type="protein sequence ID" value="MCU_002542-RA"/>
    <property type="gene ID" value="MCU_002542"/>
</dbReference>
<evidence type="ECO:0000313" key="3">
    <source>
        <dbReference type="WBParaSite" id="MCU_002542-RA"/>
    </source>
</evidence>
<name>A0A5K3ERM2_MESCO</name>
<feature type="transmembrane region" description="Helical" evidence="2">
    <location>
        <begin position="51"/>
        <end position="73"/>
    </location>
</feature>
<evidence type="ECO:0000256" key="1">
    <source>
        <dbReference type="SAM" id="MobiDB-lite"/>
    </source>
</evidence>
<keyword evidence="2" id="KW-1133">Transmembrane helix</keyword>
<feature type="compositionally biased region" description="Basic and acidic residues" evidence="1">
    <location>
        <begin position="31"/>
        <end position="41"/>
    </location>
</feature>
<proteinExistence type="predicted"/>